<comment type="caution">
    <text evidence="2">The sequence shown here is derived from an EMBL/GenBank/DDBJ whole genome shotgun (WGS) entry which is preliminary data.</text>
</comment>
<keyword evidence="3" id="KW-1185">Reference proteome</keyword>
<organism evidence="2 3">
    <name type="scientific">Synchytrium endobioticum</name>
    <dbReference type="NCBI Taxonomy" id="286115"/>
    <lineage>
        <taxon>Eukaryota</taxon>
        <taxon>Fungi</taxon>
        <taxon>Fungi incertae sedis</taxon>
        <taxon>Chytridiomycota</taxon>
        <taxon>Chytridiomycota incertae sedis</taxon>
        <taxon>Chytridiomycetes</taxon>
        <taxon>Synchytriales</taxon>
        <taxon>Synchytriaceae</taxon>
        <taxon>Synchytrium</taxon>
    </lineage>
</organism>
<gene>
    <name evidence="2" type="ORF">SeMB42_g05247</name>
</gene>
<accession>A0A507CSW5</accession>
<dbReference type="AlphaFoldDB" id="A0A507CSW5"/>
<feature type="compositionally biased region" description="Polar residues" evidence="1">
    <location>
        <begin position="1"/>
        <end position="13"/>
    </location>
</feature>
<evidence type="ECO:0000313" key="3">
    <source>
        <dbReference type="Proteomes" id="UP000317494"/>
    </source>
</evidence>
<evidence type="ECO:0000256" key="1">
    <source>
        <dbReference type="SAM" id="MobiDB-lite"/>
    </source>
</evidence>
<feature type="region of interest" description="Disordered" evidence="1">
    <location>
        <begin position="1"/>
        <end position="26"/>
    </location>
</feature>
<dbReference type="Proteomes" id="UP000317494">
    <property type="component" value="Unassembled WGS sequence"/>
</dbReference>
<reference evidence="2 3" key="1">
    <citation type="journal article" date="2019" name="Sci. Rep.">
        <title>Comparative genomics of chytrid fungi reveal insights into the obligate biotrophic and pathogenic lifestyle of Synchytrium endobioticum.</title>
        <authorList>
            <person name="van de Vossenberg B.T.L.H."/>
            <person name="Warris S."/>
            <person name="Nguyen H.D.T."/>
            <person name="van Gent-Pelzer M.P.E."/>
            <person name="Joly D.L."/>
            <person name="van de Geest H.C."/>
            <person name="Bonants P.J.M."/>
            <person name="Smith D.S."/>
            <person name="Levesque C.A."/>
            <person name="van der Lee T.A.J."/>
        </authorList>
    </citation>
    <scope>NUCLEOTIDE SEQUENCE [LARGE SCALE GENOMIC DNA]</scope>
    <source>
        <strain evidence="2 3">MB42</strain>
    </source>
</reference>
<dbReference type="EMBL" id="QEAN01000241">
    <property type="protein sequence ID" value="TPX42188.1"/>
    <property type="molecule type" value="Genomic_DNA"/>
</dbReference>
<sequence length="87" mass="9845">MTTEEAYSSSGESQVDDDDEKTRQQSFEALKVRAAALHQDAAMAADALTRTEAIRKAMPFKKNQWKNWTSERLASHRITFNVCNPVI</sequence>
<dbReference type="VEuPathDB" id="FungiDB:SeMB42_g05247"/>
<evidence type="ECO:0000313" key="2">
    <source>
        <dbReference type="EMBL" id="TPX42188.1"/>
    </source>
</evidence>
<protein>
    <submittedName>
        <fullName evidence="2">Uncharacterized protein</fullName>
    </submittedName>
</protein>
<proteinExistence type="predicted"/>
<name>A0A507CSW5_9FUNG</name>